<dbReference type="RefSeq" id="WP_097941037.1">
    <property type="nucleotide sequence ID" value="NZ_BLKS01000001.1"/>
</dbReference>
<evidence type="ECO:0000313" key="7">
    <source>
        <dbReference type="EMBL" id="GFG50960.1"/>
    </source>
</evidence>
<comment type="subcellular location">
    <subcellularLocation>
        <location evidence="1">Endomembrane system</location>
        <topology evidence="1">Multi-pass membrane protein</topology>
    </subcellularLocation>
</comment>
<dbReference type="EMBL" id="BLKS01000001">
    <property type="protein sequence ID" value="GFG50960.1"/>
    <property type="molecule type" value="Genomic_DNA"/>
</dbReference>
<protein>
    <recommendedName>
        <fullName evidence="6">DUF202 domain-containing protein</fullName>
    </recommendedName>
</protein>
<keyword evidence="4 5" id="KW-0472">Membrane</keyword>
<dbReference type="Pfam" id="PF02656">
    <property type="entry name" value="DUF202"/>
    <property type="match status" value="1"/>
</dbReference>
<reference evidence="7" key="3">
    <citation type="submission" date="2020-02" db="EMBL/GenBank/DDBJ databases">
        <authorList>
            <person name="Matsumoto Y."/>
            <person name="Motooka D."/>
            <person name="Nakamura S."/>
        </authorList>
    </citation>
    <scope>NUCLEOTIDE SEQUENCE</scope>
    <source>
        <strain evidence="7">JCM 6377</strain>
    </source>
</reference>
<evidence type="ECO:0000256" key="5">
    <source>
        <dbReference type="SAM" id="Phobius"/>
    </source>
</evidence>
<keyword evidence="9" id="KW-1185">Reference proteome</keyword>
<proteinExistence type="predicted"/>
<evidence type="ECO:0000313" key="9">
    <source>
        <dbReference type="Proteomes" id="UP000220914"/>
    </source>
</evidence>
<feature type="transmembrane region" description="Helical" evidence="5">
    <location>
        <begin position="96"/>
        <end position="113"/>
    </location>
</feature>
<feature type="transmembrane region" description="Helical" evidence="5">
    <location>
        <begin position="57"/>
        <end position="76"/>
    </location>
</feature>
<accession>A0A2A7N0A9</accession>
<feature type="domain" description="DUF202" evidence="6">
    <location>
        <begin position="14"/>
        <end position="79"/>
    </location>
</feature>
<reference evidence="7 10" key="2">
    <citation type="journal article" date="2019" name="Emerg. Microbes Infect.">
        <title>Comprehensive subspecies identification of 175 nontuberculous mycobacteria species based on 7547 genomic profiles.</title>
        <authorList>
            <person name="Matsumoto Y."/>
            <person name="Kinjo T."/>
            <person name="Motooka D."/>
            <person name="Nabeya D."/>
            <person name="Jung N."/>
            <person name="Uechi K."/>
            <person name="Horii T."/>
            <person name="Iida T."/>
            <person name="Fujita J."/>
            <person name="Nakamura S."/>
        </authorList>
    </citation>
    <scope>NUCLEOTIDE SEQUENCE [LARGE SCALE GENOMIC DNA]</scope>
    <source>
        <strain evidence="7 10">JCM 6377</strain>
    </source>
</reference>
<feature type="transmembrane region" description="Helical" evidence="5">
    <location>
        <begin position="25"/>
        <end position="45"/>
    </location>
</feature>
<dbReference type="Proteomes" id="UP000465302">
    <property type="component" value="Unassembled WGS sequence"/>
</dbReference>
<evidence type="ECO:0000256" key="2">
    <source>
        <dbReference type="ARBA" id="ARBA00022692"/>
    </source>
</evidence>
<evidence type="ECO:0000313" key="10">
    <source>
        <dbReference type="Proteomes" id="UP000465302"/>
    </source>
</evidence>
<organism evidence="8 9">
    <name type="scientific">Mycolicibacterium agri</name>
    <name type="common">Mycobacterium agri</name>
    <dbReference type="NCBI Taxonomy" id="36811"/>
    <lineage>
        <taxon>Bacteria</taxon>
        <taxon>Bacillati</taxon>
        <taxon>Actinomycetota</taxon>
        <taxon>Actinomycetes</taxon>
        <taxon>Mycobacteriales</taxon>
        <taxon>Mycobacteriaceae</taxon>
        <taxon>Mycolicibacterium</taxon>
    </lineage>
</organism>
<comment type="caution">
    <text evidence="8">The sequence shown here is derived from an EMBL/GenBank/DDBJ whole genome shotgun (WGS) entry which is preliminary data.</text>
</comment>
<evidence type="ECO:0000256" key="4">
    <source>
        <dbReference type="ARBA" id="ARBA00023136"/>
    </source>
</evidence>
<evidence type="ECO:0000313" key="8">
    <source>
        <dbReference type="EMBL" id="PEG37472.1"/>
    </source>
</evidence>
<reference evidence="8 9" key="1">
    <citation type="submission" date="2017-10" db="EMBL/GenBank/DDBJ databases">
        <title>The new phylogeny of genus Mycobacterium.</title>
        <authorList>
            <person name="Tortoli E."/>
            <person name="Trovato A."/>
            <person name="Cirillo D.M."/>
        </authorList>
    </citation>
    <scope>NUCLEOTIDE SEQUENCE [LARGE SCALE GENOMIC DNA]</scope>
    <source>
        <strain evidence="8 9">CCUG37673</strain>
    </source>
</reference>
<name>A0A2A7N0A9_MYCAG</name>
<keyword evidence="3 5" id="KW-1133">Transmembrane helix</keyword>
<dbReference type="EMBL" id="PDCP01000026">
    <property type="protein sequence ID" value="PEG37472.1"/>
    <property type="molecule type" value="Genomic_DNA"/>
</dbReference>
<dbReference type="AlphaFoldDB" id="A0A2A7N0A9"/>
<evidence type="ECO:0000259" key="6">
    <source>
        <dbReference type="Pfam" id="PF02656"/>
    </source>
</evidence>
<sequence>MADRGQRDRRPVLDSGLQAERTRLAWSRTALAFGAVGALMLHAGLDTGRPMDALPGVIAICSAAATYLLGVGRYHATNRRITRKMAVASAGSVRTLTALTAMTVVLALVQMAGR</sequence>
<gene>
    <name evidence="8" type="ORF">CQY20_15875</name>
    <name evidence="7" type="ORF">MAGR_24010</name>
</gene>
<dbReference type="Proteomes" id="UP000220914">
    <property type="component" value="Unassembled WGS sequence"/>
</dbReference>
<dbReference type="InterPro" id="IPR003807">
    <property type="entry name" value="DUF202"/>
</dbReference>
<evidence type="ECO:0000256" key="3">
    <source>
        <dbReference type="ARBA" id="ARBA00022989"/>
    </source>
</evidence>
<dbReference type="GO" id="GO:0012505">
    <property type="term" value="C:endomembrane system"/>
    <property type="evidence" value="ECO:0007669"/>
    <property type="project" value="UniProtKB-SubCell"/>
</dbReference>
<evidence type="ECO:0000256" key="1">
    <source>
        <dbReference type="ARBA" id="ARBA00004127"/>
    </source>
</evidence>
<keyword evidence="2 5" id="KW-0812">Transmembrane</keyword>